<dbReference type="EMBL" id="JABFTP020000185">
    <property type="protein sequence ID" value="KAL3287726.1"/>
    <property type="molecule type" value="Genomic_DNA"/>
</dbReference>
<sequence>MHHSKIILQFRDDFHEINDEKIIPKLKDNFRLVHMNIQGLSFSLSTPDRNASALLDVLGAHGLKRTIFEPTRIKNCIDNVFVDYRHDKISASVVNMSFSDHKAQLVRIENSVASVNTVVMDYYRPLTEEGFQDFQYVLADLQWEFADDPNLLAVKARRKTNSGVRWFTDELRKMKSEVELLNEMFILL</sequence>
<evidence type="ECO:0000313" key="2">
    <source>
        <dbReference type="Proteomes" id="UP001516400"/>
    </source>
</evidence>
<dbReference type="Proteomes" id="UP001516400">
    <property type="component" value="Unassembled WGS sequence"/>
</dbReference>
<accession>A0ABD2PAG6</accession>
<proteinExistence type="predicted"/>
<name>A0ABD2PAG6_9CUCU</name>
<reference evidence="1 2" key="1">
    <citation type="journal article" date="2021" name="BMC Biol.">
        <title>Horizontally acquired antibacterial genes associated with adaptive radiation of ladybird beetles.</title>
        <authorList>
            <person name="Li H.S."/>
            <person name="Tang X.F."/>
            <person name="Huang Y.H."/>
            <person name="Xu Z.Y."/>
            <person name="Chen M.L."/>
            <person name="Du X.Y."/>
            <person name="Qiu B.Y."/>
            <person name="Chen P.T."/>
            <person name="Zhang W."/>
            <person name="Slipinski A."/>
            <person name="Escalona H.E."/>
            <person name="Waterhouse R.M."/>
            <person name="Zwick A."/>
            <person name="Pang H."/>
        </authorList>
    </citation>
    <scope>NUCLEOTIDE SEQUENCE [LARGE SCALE GENOMIC DNA]</scope>
    <source>
        <strain evidence="1">SYSU2018</strain>
    </source>
</reference>
<keyword evidence="2" id="KW-1185">Reference proteome</keyword>
<organism evidence="1 2">
    <name type="scientific">Cryptolaemus montrouzieri</name>
    <dbReference type="NCBI Taxonomy" id="559131"/>
    <lineage>
        <taxon>Eukaryota</taxon>
        <taxon>Metazoa</taxon>
        <taxon>Ecdysozoa</taxon>
        <taxon>Arthropoda</taxon>
        <taxon>Hexapoda</taxon>
        <taxon>Insecta</taxon>
        <taxon>Pterygota</taxon>
        <taxon>Neoptera</taxon>
        <taxon>Endopterygota</taxon>
        <taxon>Coleoptera</taxon>
        <taxon>Polyphaga</taxon>
        <taxon>Cucujiformia</taxon>
        <taxon>Coccinelloidea</taxon>
        <taxon>Coccinellidae</taxon>
        <taxon>Scymninae</taxon>
        <taxon>Scymnini</taxon>
        <taxon>Cryptolaemus</taxon>
    </lineage>
</organism>
<evidence type="ECO:0000313" key="1">
    <source>
        <dbReference type="EMBL" id="KAL3287726.1"/>
    </source>
</evidence>
<comment type="caution">
    <text evidence="1">The sequence shown here is derived from an EMBL/GenBank/DDBJ whole genome shotgun (WGS) entry which is preliminary data.</text>
</comment>
<protein>
    <submittedName>
        <fullName evidence="1">Uncharacterized protein</fullName>
    </submittedName>
</protein>
<gene>
    <name evidence="1" type="ORF">HHI36_002190</name>
</gene>
<dbReference type="AlphaFoldDB" id="A0ABD2PAG6"/>